<evidence type="ECO:0000313" key="6">
    <source>
        <dbReference type="EMBL" id="MEI5994986.1"/>
    </source>
</evidence>
<name>A0A242CHT8_9ENTE</name>
<evidence type="ECO:0000313" key="7">
    <source>
        <dbReference type="EMBL" id="OTO09795.1"/>
    </source>
</evidence>
<protein>
    <recommendedName>
        <fullName evidence="5">Beta-lactamase-related domain-containing protein</fullName>
    </recommendedName>
</protein>
<dbReference type="PANTHER" id="PTHR46825:SF11">
    <property type="entry name" value="PENICILLIN-BINDING PROTEIN 4"/>
    <property type="match status" value="1"/>
</dbReference>
<dbReference type="SUPFAM" id="SSF56601">
    <property type="entry name" value="beta-lactamase/transpeptidase-like"/>
    <property type="match status" value="1"/>
</dbReference>
<dbReference type="Proteomes" id="UP000195139">
    <property type="component" value="Unassembled WGS sequence"/>
</dbReference>
<comment type="caution">
    <text evidence="7">The sequence shown here is derived from an EMBL/GenBank/DDBJ whole genome shotgun (WGS) entry which is preliminary data.</text>
</comment>
<evidence type="ECO:0000256" key="4">
    <source>
        <dbReference type="SAM" id="Phobius"/>
    </source>
</evidence>
<organism evidence="7">
    <name type="scientific">Candidatus Enterococcus mansonii</name>
    <dbReference type="NCBI Taxonomy" id="1834181"/>
    <lineage>
        <taxon>Bacteria</taxon>
        <taxon>Bacillati</taxon>
        <taxon>Bacillota</taxon>
        <taxon>Bacilli</taxon>
        <taxon>Lactobacillales</taxon>
        <taxon>Enterococcaceae</taxon>
        <taxon>Enterococcus</taxon>
    </lineage>
</organism>
<dbReference type="EMBL" id="NGLE01000001">
    <property type="protein sequence ID" value="OTO09795.1"/>
    <property type="molecule type" value="Genomic_DNA"/>
</dbReference>
<dbReference type="AlphaFoldDB" id="A0A242CHT8"/>
<dbReference type="Pfam" id="PF00144">
    <property type="entry name" value="Beta-lactamase"/>
    <property type="match status" value="1"/>
</dbReference>
<proteinExistence type="predicted"/>
<dbReference type="InterPro" id="IPR012338">
    <property type="entry name" value="Beta-lactam/transpept-like"/>
</dbReference>
<accession>A0A242CHT8</accession>
<comment type="subcellular location">
    <subcellularLocation>
        <location evidence="1">Membrane</location>
    </subcellularLocation>
</comment>
<evidence type="ECO:0000259" key="5">
    <source>
        <dbReference type="Pfam" id="PF00144"/>
    </source>
</evidence>
<feature type="region of interest" description="Disordered" evidence="3">
    <location>
        <begin position="42"/>
        <end position="66"/>
    </location>
</feature>
<dbReference type="InterPro" id="IPR001466">
    <property type="entry name" value="Beta-lactam-related"/>
</dbReference>
<sequence length="386" mass="44321">MYHKKHQKKRYHWIQALFILFFISLVALELYLLFFNTTPHSPSKHLTTETTRKLTTDANKRDDFNQKIEPSTPLAQQIEQKLTDSKFVGTALVVQNGQIILQKGFGYANYAKKLPNTYQSIFQIGSIQKALTAVLILKQVELGTLSLDETLNQFYPNIPDSQKITIRQLLSMNSGLCQKIKPKHLMSPDGFLQFAISHATMETYGKFKYDAINYYLLVGILEQLTDTAYQTLFYQTFTQHLQLSHTLFYTDFLTANNRTYAYEKAEGKNFDSEINDNPLLFEQEVGTGSVGMTVGDLYLFYANLLSGKIIDHQVLERLWTPATENNYIGGIYNFSTYIQGHGVEEGFETNSFTSKDTRNAVILFTNQYPKNRTYQDLAKSLFQSLH</sequence>
<keyword evidence="4" id="KW-1133">Transmembrane helix</keyword>
<dbReference type="GO" id="GO:0016020">
    <property type="term" value="C:membrane"/>
    <property type="evidence" value="ECO:0007669"/>
    <property type="project" value="UniProtKB-SubCell"/>
</dbReference>
<evidence type="ECO:0000256" key="1">
    <source>
        <dbReference type="ARBA" id="ARBA00004370"/>
    </source>
</evidence>
<evidence type="ECO:0000256" key="2">
    <source>
        <dbReference type="ARBA" id="ARBA00023136"/>
    </source>
</evidence>
<dbReference type="InterPro" id="IPR050491">
    <property type="entry name" value="AmpC-like"/>
</dbReference>
<evidence type="ECO:0000313" key="8">
    <source>
        <dbReference type="Proteomes" id="UP000195139"/>
    </source>
</evidence>
<feature type="transmembrane region" description="Helical" evidence="4">
    <location>
        <begin position="12"/>
        <end position="34"/>
    </location>
</feature>
<feature type="domain" description="Beta-lactamase-related" evidence="5">
    <location>
        <begin position="75"/>
        <end position="378"/>
    </location>
</feature>
<dbReference type="EMBL" id="NGLE02000001">
    <property type="protein sequence ID" value="MEI5994986.1"/>
    <property type="molecule type" value="Genomic_DNA"/>
</dbReference>
<dbReference type="OrthoDB" id="2151402at2"/>
<reference evidence="6 8" key="2">
    <citation type="submission" date="2018-07" db="EMBL/GenBank/DDBJ databases">
        <title>The Genome Sequence of Enterococcus sp. DIV0659b.</title>
        <authorList>
            <consortium name="The Broad Institute Genomics Platform"/>
            <consortium name="The Broad Institute Genomic Center for Infectious Diseases"/>
            <person name="Earl A."/>
            <person name="Manson A."/>
            <person name="Schwartman J."/>
            <person name="Gilmore M."/>
            <person name="Abouelleil A."/>
            <person name="Cao P."/>
            <person name="Chapman S."/>
            <person name="Cusick C."/>
            <person name="Shea T."/>
            <person name="Young S."/>
            <person name="Neafsey D."/>
            <person name="Nusbaum C."/>
            <person name="Birren B."/>
        </authorList>
    </citation>
    <scope>NUCLEOTIDE SEQUENCE [LARGE SCALE GENOMIC DNA]</scope>
    <source>
        <strain evidence="6 8">4G2_DIV0659</strain>
    </source>
</reference>
<feature type="compositionally biased region" description="Basic and acidic residues" evidence="3">
    <location>
        <begin position="46"/>
        <end position="66"/>
    </location>
</feature>
<dbReference type="STRING" id="1834181.A5880_000478"/>
<keyword evidence="4" id="KW-0812">Transmembrane</keyword>
<dbReference type="RefSeq" id="WP_086329417.1">
    <property type="nucleotide sequence ID" value="NZ_NGLE02000001.1"/>
</dbReference>
<dbReference type="PANTHER" id="PTHR46825">
    <property type="entry name" value="D-ALANYL-D-ALANINE-CARBOXYPEPTIDASE/ENDOPEPTIDASE AMPH"/>
    <property type="match status" value="1"/>
</dbReference>
<keyword evidence="8" id="KW-1185">Reference proteome</keyword>
<reference evidence="7" key="1">
    <citation type="submission" date="2017-05" db="EMBL/GenBank/DDBJ databases">
        <title>The Genome Sequence of Enterococcus sp. 4G2_DIV0659.</title>
        <authorList>
            <consortium name="The Broad Institute Genomics Platform"/>
            <consortium name="The Broad Institute Genomic Center for Infectious Diseases"/>
            <person name="Earl A."/>
            <person name="Manson A."/>
            <person name="Schwartman J."/>
            <person name="Gilmore M."/>
            <person name="Abouelleil A."/>
            <person name="Cao P."/>
            <person name="Chapman S."/>
            <person name="Cusick C."/>
            <person name="Shea T."/>
            <person name="Young S."/>
            <person name="Neafsey D."/>
            <person name="Nusbaum C."/>
            <person name="Birren B."/>
        </authorList>
    </citation>
    <scope>NUCLEOTIDE SEQUENCE [LARGE SCALE GENOMIC DNA]</scope>
    <source>
        <strain evidence="7">4G2_DIV0659</strain>
    </source>
</reference>
<keyword evidence="2 4" id="KW-0472">Membrane</keyword>
<evidence type="ECO:0000256" key="3">
    <source>
        <dbReference type="SAM" id="MobiDB-lite"/>
    </source>
</evidence>
<gene>
    <name evidence="7" type="ORF">A5880_000478</name>
    <name evidence="6" type="ORF">A5880_002576</name>
</gene>
<dbReference type="Gene3D" id="3.40.710.10">
    <property type="entry name" value="DD-peptidase/beta-lactamase superfamily"/>
    <property type="match status" value="1"/>
</dbReference>